<evidence type="ECO:0000313" key="1">
    <source>
        <dbReference type="EMBL" id="UPL02246.1"/>
    </source>
</evidence>
<evidence type="ECO:0000313" key="2">
    <source>
        <dbReference type="Proteomes" id="UP000830768"/>
    </source>
</evidence>
<keyword evidence="2" id="KW-1185">Reference proteome</keyword>
<organism evidence="1 2">
    <name type="scientific">Fusarium solani subsp. cucurbitae</name>
    <name type="common">Neocosmosporum cucurbitae</name>
    <dbReference type="NCBI Taxonomy" id="2747967"/>
    <lineage>
        <taxon>Eukaryota</taxon>
        <taxon>Fungi</taxon>
        <taxon>Dikarya</taxon>
        <taxon>Ascomycota</taxon>
        <taxon>Pezizomycotina</taxon>
        <taxon>Sordariomycetes</taxon>
        <taxon>Hypocreomycetidae</taxon>
        <taxon>Hypocreales</taxon>
        <taxon>Nectriaceae</taxon>
        <taxon>Fusarium</taxon>
        <taxon>Fusarium solani species complex</taxon>
    </lineage>
</organism>
<gene>
    <name evidence="1" type="ORF">LCI18_013180</name>
</gene>
<protein>
    <submittedName>
        <fullName evidence="1">Uncharacterized protein</fullName>
    </submittedName>
</protein>
<reference evidence="1" key="1">
    <citation type="submission" date="2021-11" db="EMBL/GenBank/DDBJ databases">
        <title>Fusarium solani-melongenae Genome sequencing and assembly.</title>
        <authorList>
            <person name="Xie S."/>
            <person name="Huang L."/>
            <person name="Zhang X."/>
        </authorList>
    </citation>
    <scope>NUCLEOTIDE SEQUENCE</scope>
    <source>
        <strain evidence="1">CRI 24-3</strain>
    </source>
</reference>
<proteinExistence type="predicted"/>
<dbReference type="EMBL" id="CP090039">
    <property type="protein sequence ID" value="UPL02246.1"/>
    <property type="molecule type" value="Genomic_DNA"/>
</dbReference>
<accession>A0ACD3ZLX5</accession>
<name>A0ACD3ZLX5_FUSSC</name>
<dbReference type="Proteomes" id="UP000830768">
    <property type="component" value="Chromosome 11"/>
</dbReference>
<sequence>MASSIPVSETPRRTRLSDISNTTYVNLVRNVRIPSGTRYRYVFSPPFDSDKPYILFLHGFPETSYEWHHQITYFTEQGYGVIVPDLLGYGGTDNPSDLQAFSLRNMASELGQLLDCEGIDKVIGVSHDFGAPLLSRFITYHSSRLAAVAFVGNGYAPPQGRMDASAVDALNNATLARFGYQMYGYWLFNNKDDAGALVDQHLESFYSLAYTRNTSSWRENFQPVGAVEQWLVQNRIASDLFVSRVNLEQWKRIITAQGGFDGPLKWYKAMMRGIDNPDADPNASGTISQPVLLVLADRDPIAIPSLQLDATLPYASNLRVRSVNAGHFIEVEAYDEVNKHLELFIQDVMKIPSSGSDSIAVYYE</sequence>